<dbReference type="Proteomes" id="UP000789508">
    <property type="component" value="Unassembled WGS sequence"/>
</dbReference>
<feature type="transmembrane region" description="Helical" evidence="2">
    <location>
        <begin position="130"/>
        <end position="157"/>
    </location>
</feature>
<feature type="compositionally biased region" description="Low complexity" evidence="1">
    <location>
        <begin position="377"/>
        <end position="388"/>
    </location>
</feature>
<feature type="compositionally biased region" description="Polar residues" evidence="1">
    <location>
        <begin position="225"/>
        <end position="238"/>
    </location>
</feature>
<proteinExistence type="predicted"/>
<evidence type="ECO:0000313" key="3">
    <source>
        <dbReference type="EMBL" id="CAG8658135.1"/>
    </source>
</evidence>
<feature type="region of interest" description="Disordered" evidence="1">
    <location>
        <begin position="372"/>
        <end position="432"/>
    </location>
</feature>
<feature type="compositionally biased region" description="Polar residues" evidence="1">
    <location>
        <begin position="245"/>
        <end position="279"/>
    </location>
</feature>
<keyword evidence="2" id="KW-0472">Membrane</keyword>
<feature type="region of interest" description="Disordered" evidence="1">
    <location>
        <begin position="212"/>
        <end position="279"/>
    </location>
</feature>
<feature type="transmembrane region" description="Helical" evidence="2">
    <location>
        <begin position="83"/>
        <end position="100"/>
    </location>
</feature>
<keyword evidence="2" id="KW-0812">Transmembrane</keyword>
<feature type="non-terminal residue" evidence="3">
    <location>
        <position position="1"/>
    </location>
</feature>
<feature type="compositionally biased region" description="Polar residues" evidence="1">
    <location>
        <begin position="614"/>
        <end position="629"/>
    </location>
</feature>
<organism evidence="3 4">
    <name type="scientific">Ambispora leptoticha</name>
    <dbReference type="NCBI Taxonomy" id="144679"/>
    <lineage>
        <taxon>Eukaryota</taxon>
        <taxon>Fungi</taxon>
        <taxon>Fungi incertae sedis</taxon>
        <taxon>Mucoromycota</taxon>
        <taxon>Glomeromycotina</taxon>
        <taxon>Glomeromycetes</taxon>
        <taxon>Archaeosporales</taxon>
        <taxon>Ambisporaceae</taxon>
        <taxon>Ambispora</taxon>
    </lineage>
</organism>
<feature type="region of interest" description="Disordered" evidence="1">
    <location>
        <begin position="590"/>
        <end position="637"/>
    </location>
</feature>
<feature type="transmembrane region" description="Helical" evidence="2">
    <location>
        <begin position="47"/>
        <end position="71"/>
    </location>
</feature>
<keyword evidence="2" id="KW-1133">Transmembrane helix</keyword>
<dbReference type="EMBL" id="CAJVPS010010455">
    <property type="protein sequence ID" value="CAG8658135.1"/>
    <property type="molecule type" value="Genomic_DNA"/>
</dbReference>
<comment type="caution">
    <text evidence="3">The sequence shown here is derived from an EMBL/GenBank/DDBJ whole genome shotgun (WGS) entry which is preliminary data.</text>
</comment>
<evidence type="ECO:0000313" key="4">
    <source>
        <dbReference type="Proteomes" id="UP000789508"/>
    </source>
</evidence>
<feature type="compositionally biased region" description="Low complexity" evidence="1">
    <location>
        <begin position="601"/>
        <end position="613"/>
    </location>
</feature>
<evidence type="ECO:0000256" key="1">
    <source>
        <dbReference type="SAM" id="MobiDB-lite"/>
    </source>
</evidence>
<protein>
    <submittedName>
        <fullName evidence="3">10222_t:CDS:1</fullName>
    </submittedName>
</protein>
<dbReference type="OrthoDB" id="2396407at2759"/>
<reference evidence="3" key="1">
    <citation type="submission" date="2021-06" db="EMBL/GenBank/DDBJ databases">
        <authorList>
            <person name="Kallberg Y."/>
            <person name="Tangrot J."/>
            <person name="Rosling A."/>
        </authorList>
    </citation>
    <scope>NUCLEOTIDE SEQUENCE</scope>
    <source>
        <strain evidence="3">FL130A</strain>
    </source>
</reference>
<accession>A0A9N9H6Z6</accession>
<feature type="compositionally biased region" description="Polar residues" evidence="1">
    <location>
        <begin position="418"/>
        <end position="432"/>
    </location>
</feature>
<dbReference type="AlphaFoldDB" id="A0A9N9H6Z6"/>
<evidence type="ECO:0000256" key="2">
    <source>
        <dbReference type="SAM" id="Phobius"/>
    </source>
</evidence>
<name>A0A9N9H6Z6_9GLOM</name>
<feature type="region of interest" description="Disordered" evidence="1">
    <location>
        <begin position="516"/>
        <end position="535"/>
    </location>
</feature>
<sequence length="637" mass="71901">SALVLVFFLIEDAAPVASPYGRQKENFRESTLESTLFTANHLSTPFLIGYAILEIIVAPSGLFGIFGAISNNALLMNRYARDHWFSVFVLTIIDVVKIILSFTMKNNTVGSCIARSNDSDDINCEREANFAIYAGLVIFGTQEIILVVLGLLVWFCAKRISKKPIDKNKRKSEKKETKEIDMEVQETHVADAASTLSIDVLEKRQYMDQESLIANPPSPFIRRPTQPQRQENQIPNETTPEHNRTPGNSRIQKNQGNSRIQENQGNLRMQENQGNSRITQSTQGFDQIHTVSTRKHSVAIQPKQGLQGLPPVRSLTYNNPPNSKLPIVHQHNTTLPSQRLTNYQQMPQYVPDMRPLNGNGMMFPPTLNQAESVSGFQQPQQPLQSYQPHNKVPFSLGHKRSDSFPQSRSFPLPPIPNNPGTYQVSQQSAHQGNNQYKIDQPSIIQPNVPYLSYNNSRSLPNLHDNITESPIPPIPSIPVPNSQQQNNIITPMSNNVYSQPKTPNPLFKSLEESKNIIPNSDNRDSLKRMRRKSAHNVRGEVYQRLNYTTLYNNYSDLPPVSKPDVDANNQIMNNHFINNSYVDHSRLSNQVAPYPHGVRGSSSKSSNKQNFNQTINSGYTAQSKLSNQVVPYDERRK</sequence>
<gene>
    <name evidence="3" type="ORF">ALEPTO_LOCUS10241</name>
</gene>
<keyword evidence="4" id="KW-1185">Reference proteome</keyword>